<gene>
    <name evidence="3" type="ORF">jaqu_05110</name>
</gene>
<feature type="signal peptide" evidence="2">
    <location>
        <begin position="1"/>
        <end position="23"/>
    </location>
</feature>
<dbReference type="Proteomes" id="UP000032232">
    <property type="component" value="Unassembled WGS sequence"/>
</dbReference>
<accession>A0A0D1EPP2</accession>
<proteinExistence type="predicted"/>
<dbReference type="AlphaFoldDB" id="A0A0D1EPP2"/>
<feature type="transmembrane region" description="Helical" evidence="1">
    <location>
        <begin position="38"/>
        <end position="58"/>
    </location>
</feature>
<keyword evidence="1" id="KW-0812">Transmembrane</keyword>
<keyword evidence="4" id="KW-1185">Reference proteome</keyword>
<comment type="caution">
    <text evidence="3">The sequence shown here is derived from an EMBL/GenBank/DDBJ whole genome shotgun (WGS) entry which is preliminary data.</text>
</comment>
<evidence type="ECO:0000256" key="2">
    <source>
        <dbReference type="SAM" id="SignalP"/>
    </source>
</evidence>
<reference evidence="3 4" key="1">
    <citation type="submission" date="2015-02" db="EMBL/GenBank/DDBJ databases">
        <title>Genome Sequence of Jannaschia aquimarina DSM28248, a member of the Roseobacter clade.</title>
        <authorList>
            <person name="Voget S."/>
            <person name="Daniel R."/>
        </authorList>
    </citation>
    <scope>NUCLEOTIDE SEQUENCE [LARGE SCALE GENOMIC DNA]</scope>
    <source>
        <strain evidence="3 4">GSW-M26</strain>
    </source>
</reference>
<protein>
    <submittedName>
        <fullName evidence="3">Uncharacterized protein</fullName>
    </submittedName>
</protein>
<dbReference type="EMBL" id="JYFE01000016">
    <property type="protein sequence ID" value="KIT17620.1"/>
    <property type="molecule type" value="Genomic_DNA"/>
</dbReference>
<feature type="chain" id="PRO_5002230185" evidence="2">
    <location>
        <begin position="24"/>
        <end position="114"/>
    </location>
</feature>
<keyword evidence="1" id="KW-0472">Membrane</keyword>
<dbReference type="PATRIC" id="fig|935700.4.peg.542"/>
<name>A0A0D1EPP2_9RHOB</name>
<dbReference type="STRING" id="935700.jaqu_05110"/>
<dbReference type="RefSeq" id="WP_043917376.1">
    <property type="nucleotide sequence ID" value="NZ_FZPF01000002.1"/>
</dbReference>
<keyword evidence="1" id="KW-1133">Transmembrane helix</keyword>
<keyword evidence="2" id="KW-0732">Signal</keyword>
<sequence>MSPRSTASTLTVAAAMLPTAAAATQGGGEPSSDTATELVGTGVVLIAISYGAQAMYWVSAKLGFIQPGIRAGYHTYGSHRRSMRAVFCGTRFFGLGINFPGVFDLAVGFAKETL</sequence>
<evidence type="ECO:0000313" key="4">
    <source>
        <dbReference type="Proteomes" id="UP000032232"/>
    </source>
</evidence>
<evidence type="ECO:0000256" key="1">
    <source>
        <dbReference type="SAM" id="Phobius"/>
    </source>
</evidence>
<organism evidence="3 4">
    <name type="scientific">Jannaschia aquimarina</name>
    <dbReference type="NCBI Taxonomy" id="935700"/>
    <lineage>
        <taxon>Bacteria</taxon>
        <taxon>Pseudomonadati</taxon>
        <taxon>Pseudomonadota</taxon>
        <taxon>Alphaproteobacteria</taxon>
        <taxon>Rhodobacterales</taxon>
        <taxon>Roseobacteraceae</taxon>
        <taxon>Jannaschia</taxon>
    </lineage>
</organism>
<evidence type="ECO:0000313" key="3">
    <source>
        <dbReference type="EMBL" id="KIT17620.1"/>
    </source>
</evidence>